<dbReference type="SUPFAM" id="SSF75217">
    <property type="entry name" value="alpha/beta knot"/>
    <property type="match status" value="1"/>
</dbReference>
<evidence type="ECO:0000259" key="5">
    <source>
        <dbReference type="SMART" id="SM00967"/>
    </source>
</evidence>
<evidence type="ECO:0000256" key="4">
    <source>
        <dbReference type="SAM" id="MobiDB-lite"/>
    </source>
</evidence>
<dbReference type="EMBL" id="JADEXQ010000001">
    <property type="protein sequence ID" value="MBE9028151.1"/>
    <property type="molecule type" value="Genomic_DNA"/>
</dbReference>
<sequence>MVGKKGKAGGGDRRFKSSDSRRSGKGPSSRGPSKGGYPKGNRGQSDWPDRPSDRSGPPREGRPTQGDRDRKPFNRDRDDRKPFDRDRKPFNRDRDDRKPFDRDRKPFNRDRDDRSFDRDRKPFSRDRDDRRPFKRDDQSNDRDRRPFSRDRDDRRPFDRDRKPFNRDRDNQPNDRDRRPFSRDRDDRRPFDRDRKPFNRDGRSFDRDRGGDRAGRSFHRSRDDDRSGQFDRGDNAQDESPDLIYGKHAVIAALEGDRSLNRIWVLPRLRYAPPFHELLITAKANGAVIDEVEPKRLSQMTNGGIHQGIAAQVAPYEYVDLDDLITQAKETSEKPVIVVADGITDPHNLGAIIRTIEAIGAQGLVIPQRRAAGITSTVMKVAAGALENLAITRVVNLARSLEQLKEAGFWIYGTAGEAGQSITETDFAEATVLVIGSEGDGLGVTTQKHCDVLVSIPLAGKTPSLNASVATGMTLYEVYRQRWRDRRDLKQVTQKADYPAPSTPD</sequence>
<dbReference type="GO" id="GO:0032259">
    <property type="term" value="P:methylation"/>
    <property type="evidence" value="ECO:0007669"/>
    <property type="project" value="UniProtKB-KW"/>
</dbReference>
<name>A0A928VK96_9CYAN</name>
<dbReference type="FunFam" id="3.40.1280.10:FF:000008">
    <property type="entry name" value="Group 3 RNA methyltransferase TrmH"/>
    <property type="match status" value="1"/>
</dbReference>
<dbReference type="InterPro" id="IPR029064">
    <property type="entry name" value="Ribosomal_eL30-like_sf"/>
</dbReference>
<keyword evidence="3" id="KW-0808">Transferase</keyword>
<dbReference type="SMART" id="SM00967">
    <property type="entry name" value="SpoU_sub_bind"/>
    <property type="match status" value="1"/>
</dbReference>
<dbReference type="Pfam" id="PF08032">
    <property type="entry name" value="SpoU_sub_bind"/>
    <property type="match status" value="1"/>
</dbReference>
<feature type="compositionally biased region" description="Basic and acidic residues" evidence="4">
    <location>
        <begin position="10"/>
        <end position="22"/>
    </location>
</feature>
<dbReference type="InterPro" id="IPR029028">
    <property type="entry name" value="Alpha/beta_knot_MTases"/>
</dbReference>
<feature type="region of interest" description="Disordered" evidence="4">
    <location>
        <begin position="1"/>
        <end position="240"/>
    </location>
</feature>
<proteinExistence type="inferred from homology"/>
<dbReference type="AlphaFoldDB" id="A0A928VK96"/>
<evidence type="ECO:0000256" key="3">
    <source>
        <dbReference type="ARBA" id="ARBA00022679"/>
    </source>
</evidence>
<dbReference type="GO" id="GO:0005829">
    <property type="term" value="C:cytosol"/>
    <property type="evidence" value="ECO:0007669"/>
    <property type="project" value="TreeGrafter"/>
</dbReference>
<comment type="caution">
    <text evidence="6">The sequence shown here is derived from an EMBL/GenBank/DDBJ whole genome shotgun (WGS) entry which is preliminary data.</text>
</comment>
<dbReference type="InterPro" id="IPR029026">
    <property type="entry name" value="tRNA_m1G_MTases_N"/>
</dbReference>
<dbReference type="CDD" id="cd18103">
    <property type="entry name" value="SpoU-like_RlmB"/>
    <property type="match status" value="1"/>
</dbReference>
<evidence type="ECO:0000313" key="7">
    <source>
        <dbReference type="Proteomes" id="UP000625316"/>
    </source>
</evidence>
<dbReference type="Pfam" id="PF00588">
    <property type="entry name" value="SpoU_methylase"/>
    <property type="match status" value="1"/>
</dbReference>
<evidence type="ECO:0000313" key="6">
    <source>
        <dbReference type="EMBL" id="MBE9028151.1"/>
    </source>
</evidence>
<dbReference type="PANTHER" id="PTHR46429:SF1">
    <property type="entry name" value="23S RRNA (GUANOSINE-2'-O-)-METHYLTRANSFERASE RLMB"/>
    <property type="match status" value="1"/>
</dbReference>
<dbReference type="PANTHER" id="PTHR46429">
    <property type="entry name" value="23S RRNA (GUANOSINE-2'-O-)-METHYLTRANSFERASE RLMB"/>
    <property type="match status" value="1"/>
</dbReference>
<comment type="similarity">
    <text evidence="1">Belongs to the class IV-like SAM-binding methyltransferase superfamily. RNA methyltransferase TrmH family.</text>
</comment>
<organism evidence="6 7">
    <name type="scientific">Romeriopsis navalis LEGE 11480</name>
    <dbReference type="NCBI Taxonomy" id="2777977"/>
    <lineage>
        <taxon>Bacteria</taxon>
        <taxon>Bacillati</taxon>
        <taxon>Cyanobacteriota</taxon>
        <taxon>Cyanophyceae</taxon>
        <taxon>Leptolyngbyales</taxon>
        <taxon>Leptolyngbyaceae</taxon>
        <taxon>Romeriopsis</taxon>
        <taxon>Romeriopsis navalis</taxon>
    </lineage>
</organism>
<dbReference type="Gene3D" id="3.40.1280.10">
    <property type="match status" value="1"/>
</dbReference>
<dbReference type="GO" id="GO:0008173">
    <property type="term" value="F:RNA methyltransferase activity"/>
    <property type="evidence" value="ECO:0007669"/>
    <property type="project" value="InterPro"/>
</dbReference>
<dbReference type="GO" id="GO:0003723">
    <property type="term" value="F:RNA binding"/>
    <property type="evidence" value="ECO:0007669"/>
    <property type="project" value="InterPro"/>
</dbReference>
<dbReference type="NCBIfam" id="TIGR00186">
    <property type="entry name" value="rRNA_methyl_3"/>
    <property type="match status" value="1"/>
</dbReference>
<dbReference type="Gene3D" id="3.30.1330.30">
    <property type="match status" value="1"/>
</dbReference>
<dbReference type="GO" id="GO:0006396">
    <property type="term" value="P:RNA processing"/>
    <property type="evidence" value="ECO:0007669"/>
    <property type="project" value="InterPro"/>
</dbReference>
<protein>
    <submittedName>
        <fullName evidence="6">23S rRNA (Guanosine(2251)-2'-O)-methyltransferase RlmB</fullName>
    </submittedName>
</protein>
<dbReference type="InterPro" id="IPR004441">
    <property type="entry name" value="rRNA_MeTrfase_TrmH"/>
</dbReference>
<dbReference type="InterPro" id="IPR013123">
    <property type="entry name" value="SpoU_subst-bd"/>
</dbReference>
<accession>A0A928VK96</accession>
<dbReference type="SUPFAM" id="SSF55315">
    <property type="entry name" value="L30e-like"/>
    <property type="match status" value="1"/>
</dbReference>
<dbReference type="Proteomes" id="UP000625316">
    <property type="component" value="Unassembled WGS sequence"/>
</dbReference>
<gene>
    <name evidence="6" type="primary">rlmB</name>
    <name evidence="6" type="ORF">IQ266_00085</name>
</gene>
<evidence type="ECO:0000256" key="1">
    <source>
        <dbReference type="ARBA" id="ARBA00007228"/>
    </source>
</evidence>
<feature type="domain" description="RNA 2-O ribose methyltransferase substrate binding" evidence="5">
    <location>
        <begin position="242"/>
        <end position="318"/>
    </location>
</feature>
<reference evidence="6" key="1">
    <citation type="submission" date="2020-10" db="EMBL/GenBank/DDBJ databases">
        <authorList>
            <person name="Castelo-Branco R."/>
            <person name="Eusebio N."/>
            <person name="Adriana R."/>
            <person name="Vieira A."/>
            <person name="Brugerolle De Fraissinette N."/>
            <person name="Rezende De Castro R."/>
            <person name="Schneider M.P."/>
            <person name="Vasconcelos V."/>
            <person name="Leao P.N."/>
        </authorList>
    </citation>
    <scope>NUCLEOTIDE SEQUENCE</scope>
    <source>
        <strain evidence="6">LEGE 11480</strain>
    </source>
</reference>
<evidence type="ECO:0000256" key="2">
    <source>
        <dbReference type="ARBA" id="ARBA00022603"/>
    </source>
</evidence>
<feature type="compositionally biased region" description="Basic and acidic residues" evidence="4">
    <location>
        <begin position="47"/>
        <end position="234"/>
    </location>
</feature>
<keyword evidence="7" id="KW-1185">Reference proteome</keyword>
<dbReference type="InterPro" id="IPR001537">
    <property type="entry name" value="SpoU_MeTrfase"/>
</dbReference>
<keyword evidence="2" id="KW-0489">Methyltransferase</keyword>